<proteinExistence type="predicted"/>
<dbReference type="InterPro" id="IPR017884">
    <property type="entry name" value="SANT_dom"/>
</dbReference>
<dbReference type="PIRSF" id="PIRSF025024">
    <property type="entry name" value="Transcriptional_adaptor_2"/>
    <property type="match status" value="1"/>
</dbReference>
<organism evidence="13">
    <name type="scientific">Cucumis melo</name>
    <name type="common">Muskmelon</name>
    <dbReference type="NCBI Taxonomy" id="3656"/>
    <lineage>
        <taxon>Eukaryota</taxon>
        <taxon>Viridiplantae</taxon>
        <taxon>Streptophyta</taxon>
        <taxon>Embryophyta</taxon>
        <taxon>Tracheophyta</taxon>
        <taxon>Spermatophyta</taxon>
        <taxon>Magnoliopsida</taxon>
        <taxon>eudicotyledons</taxon>
        <taxon>Gunneridae</taxon>
        <taxon>Pentapetalae</taxon>
        <taxon>rosids</taxon>
        <taxon>fabids</taxon>
        <taxon>Cucurbitales</taxon>
        <taxon>Cucurbitaceae</taxon>
        <taxon>Benincaseae</taxon>
        <taxon>Cucumis</taxon>
    </lineage>
</organism>
<evidence type="ECO:0000256" key="5">
    <source>
        <dbReference type="ARBA" id="ARBA00023163"/>
    </source>
</evidence>
<evidence type="ECO:0000313" key="13">
    <source>
        <dbReference type="EnsemblPlants" id="MELO3C026068.2.1"/>
    </source>
</evidence>
<dbReference type="Gene3D" id="1.10.10.60">
    <property type="entry name" value="Homeodomain-like"/>
    <property type="match status" value="1"/>
</dbReference>
<dbReference type="PROSITE" id="PS50135">
    <property type="entry name" value="ZF_ZZ_2"/>
    <property type="match status" value="1"/>
</dbReference>
<feature type="compositionally biased region" description="Low complexity" evidence="9">
    <location>
        <begin position="228"/>
        <end position="242"/>
    </location>
</feature>
<evidence type="ECO:0000256" key="7">
    <source>
        <dbReference type="PIRNR" id="PIRNR025024"/>
    </source>
</evidence>
<dbReference type="PROSITE" id="PS50934">
    <property type="entry name" value="SWIRM"/>
    <property type="match status" value="1"/>
</dbReference>
<dbReference type="InterPro" id="IPR043145">
    <property type="entry name" value="Znf_ZZ_sf"/>
</dbReference>
<evidence type="ECO:0000256" key="1">
    <source>
        <dbReference type="ARBA" id="ARBA00022723"/>
    </source>
</evidence>
<sequence length="581" mass="66072">MGRSRGNFQSDEDPTQRSRRKKNSSSGDNLESTTPGQGTTEGKKALYHCNYCIKDITGKIRIKCAMCPDFDLCIECFSVGAELTPHKSNHPYRVMDNLSFPLICPDWNADDEILLLEMSLERVYASNIEGIEMYGFWNWAEVAEHVGTKSKEQCIEHYSSVYMNSPYFPLPDMSHVVGKNRKELLAMAKGHGEDKKGFSMLGELNLKAESPFSPSRVKVEDTHKVDPSGRLSSSSTSEEGSFNMATATANKKASSANQVKDSLVKVEGPDPRDVEQNLYDDIMTDSQTDRIFKGKKPNIQANKGPSLLELSGYNEKRQEFDPEYDNEAEQLLAEMEFKDADGEDERELKMRVLRIYSKRLDERKRRKDFILQRNLLYPSSFEKELSAEERAICRQYDVFMRFHSKEEHEELLQTIVAEHRTLKRIHDLKEARLAGYRTPAEAEIFLDKKRKRESEEAERRVKDGNLTGPGSQGNSIMFIPSESAGKDSNSRPAVQALSGSVNDFDMLGFNGADFLSEAEKRLCSEIRLTPPLYLRMEEVLSVEIFNGNVTKKSDAHHLFKIDPSKIDRIYEMLIKKGIAQS</sequence>
<feature type="domain" description="SANT" evidence="12">
    <location>
        <begin position="102"/>
        <end position="166"/>
    </location>
</feature>
<dbReference type="InterPro" id="IPR009057">
    <property type="entry name" value="Homeodomain-like_sf"/>
</dbReference>
<keyword evidence="2 8" id="KW-0863">Zinc-finger</keyword>
<dbReference type="GO" id="GO:0006357">
    <property type="term" value="P:regulation of transcription by RNA polymerase II"/>
    <property type="evidence" value="ECO:0007669"/>
    <property type="project" value="InterPro"/>
</dbReference>
<feature type="domain" description="SWIRM" evidence="11">
    <location>
        <begin position="495"/>
        <end position="581"/>
    </location>
</feature>
<dbReference type="GO" id="GO:0003713">
    <property type="term" value="F:transcription coactivator activity"/>
    <property type="evidence" value="ECO:0007669"/>
    <property type="project" value="InterPro"/>
</dbReference>
<evidence type="ECO:0000256" key="6">
    <source>
        <dbReference type="ARBA" id="ARBA00023242"/>
    </source>
</evidence>
<dbReference type="SUPFAM" id="SSF57850">
    <property type="entry name" value="RING/U-box"/>
    <property type="match status" value="1"/>
</dbReference>
<dbReference type="InterPro" id="IPR000433">
    <property type="entry name" value="Znf_ZZ"/>
</dbReference>
<comment type="subcellular location">
    <subcellularLocation>
        <location evidence="7">Nucleus</location>
    </subcellularLocation>
</comment>
<evidence type="ECO:0000256" key="9">
    <source>
        <dbReference type="SAM" id="MobiDB-lite"/>
    </source>
</evidence>
<dbReference type="InterPro" id="IPR001005">
    <property type="entry name" value="SANT/Myb"/>
</dbReference>
<dbReference type="Gene3D" id="1.10.10.10">
    <property type="entry name" value="Winged helix-like DNA-binding domain superfamily/Winged helix DNA-binding domain"/>
    <property type="match status" value="1"/>
</dbReference>
<keyword evidence="1" id="KW-0479">Metal-binding</keyword>
<feature type="domain" description="ZZ-type" evidence="10">
    <location>
        <begin position="44"/>
        <end position="100"/>
    </location>
</feature>
<dbReference type="InterPro" id="IPR041983">
    <property type="entry name" value="ADA2-like_ZZ"/>
</dbReference>
<name>A0A9I9DZJ3_CUCME</name>
<keyword evidence="4 7" id="KW-0805">Transcription regulation</keyword>
<evidence type="ECO:0000256" key="4">
    <source>
        <dbReference type="ARBA" id="ARBA00023015"/>
    </source>
</evidence>
<dbReference type="Gramene" id="MELO3C026068.2.1">
    <property type="protein sequence ID" value="MELO3C026068.2.1"/>
    <property type="gene ID" value="MELO3C026068.2"/>
</dbReference>
<evidence type="ECO:0000256" key="3">
    <source>
        <dbReference type="ARBA" id="ARBA00022833"/>
    </source>
</evidence>
<dbReference type="PANTHER" id="PTHR12374:SF81">
    <property type="entry name" value="TRANSCRIPTIONAL ADAPTER ADA2B"/>
    <property type="match status" value="1"/>
</dbReference>
<dbReference type="EnsemblPlants" id="MELO3C026068.2.1">
    <property type="protein sequence ID" value="MELO3C026068.2.1"/>
    <property type="gene ID" value="MELO3C026068.2"/>
</dbReference>
<dbReference type="Pfam" id="PF00249">
    <property type="entry name" value="Myb_DNA-binding"/>
    <property type="match status" value="1"/>
</dbReference>
<reference evidence="13" key="1">
    <citation type="submission" date="2023-03" db="UniProtKB">
        <authorList>
            <consortium name="EnsemblPlants"/>
        </authorList>
    </citation>
    <scope>IDENTIFICATION</scope>
</reference>
<feature type="compositionally biased region" description="Basic and acidic residues" evidence="9">
    <location>
        <begin position="217"/>
        <end position="227"/>
    </location>
</feature>
<evidence type="ECO:0000256" key="8">
    <source>
        <dbReference type="PROSITE-ProRule" id="PRU00228"/>
    </source>
</evidence>
<dbReference type="PANTHER" id="PTHR12374">
    <property type="entry name" value="TRANSCRIPTIONAL ADAPTOR 2 ADA2 -RELATED"/>
    <property type="match status" value="1"/>
</dbReference>
<dbReference type="GO" id="GO:0003682">
    <property type="term" value="F:chromatin binding"/>
    <property type="evidence" value="ECO:0007669"/>
    <property type="project" value="TreeGrafter"/>
</dbReference>
<dbReference type="FunFam" id="1.10.10.10:FF:000087">
    <property type="entry name" value="Transcriptional adapter 2"/>
    <property type="match status" value="1"/>
</dbReference>
<dbReference type="InterPro" id="IPR016827">
    <property type="entry name" value="Ada2/TADA2"/>
</dbReference>
<feature type="region of interest" description="Disordered" evidence="9">
    <location>
        <begin position="455"/>
        <end position="475"/>
    </location>
</feature>
<keyword evidence="3" id="KW-0862">Zinc</keyword>
<feature type="compositionally biased region" description="Polar residues" evidence="9">
    <location>
        <begin position="24"/>
        <end position="40"/>
    </location>
</feature>
<dbReference type="FunFam" id="3.30.60.90:FF:000013">
    <property type="entry name" value="Transcriptional adapter"/>
    <property type="match status" value="1"/>
</dbReference>
<protein>
    <recommendedName>
        <fullName evidence="7">Transcriptional adapter</fullName>
    </recommendedName>
</protein>
<feature type="region of interest" description="Disordered" evidence="9">
    <location>
        <begin position="1"/>
        <end position="40"/>
    </location>
</feature>
<dbReference type="Pfam" id="PF22941">
    <property type="entry name" value="TADA2A-like_3rd"/>
    <property type="match status" value="1"/>
</dbReference>
<dbReference type="PROSITE" id="PS01357">
    <property type="entry name" value="ZF_ZZ_1"/>
    <property type="match status" value="1"/>
</dbReference>
<evidence type="ECO:0000259" key="11">
    <source>
        <dbReference type="PROSITE" id="PS50934"/>
    </source>
</evidence>
<accession>A0A9I9DZJ3</accession>
<evidence type="ECO:0000259" key="12">
    <source>
        <dbReference type="PROSITE" id="PS51293"/>
    </source>
</evidence>
<dbReference type="GO" id="GO:0006338">
    <property type="term" value="P:chromatin remodeling"/>
    <property type="evidence" value="ECO:0007669"/>
    <property type="project" value="TreeGrafter"/>
</dbReference>
<dbReference type="InterPro" id="IPR055141">
    <property type="entry name" value="TADA2A_B-like_dom"/>
</dbReference>
<dbReference type="PROSITE" id="PS51293">
    <property type="entry name" value="SANT"/>
    <property type="match status" value="1"/>
</dbReference>
<dbReference type="Pfam" id="PF25299">
    <property type="entry name" value="ZZ_ADA2"/>
    <property type="match status" value="1"/>
</dbReference>
<dbReference type="InterPro" id="IPR007526">
    <property type="entry name" value="SWIRM"/>
</dbReference>
<keyword evidence="5 7" id="KW-0804">Transcription</keyword>
<evidence type="ECO:0000259" key="10">
    <source>
        <dbReference type="PROSITE" id="PS50135"/>
    </source>
</evidence>
<dbReference type="SUPFAM" id="SSF46689">
    <property type="entry name" value="Homeodomain-like"/>
    <property type="match status" value="2"/>
</dbReference>
<keyword evidence="6 7" id="KW-0539">Nucleus</keyword>
<dbReference type="AlphaFoldDB" id="A0A9I9DZJ3"/>
<evidence type="ECO:0000256" key="2">
    <source>
        <dbReference type="ARBA" id="ARBA00022771"/>
    </source>
</evidence>
<feature type="region of interest" description="Disordered" evidence="9">
    <location>
        <begin position="212"/>
        <end position="242"/>
    </location>
</feature>
<dbReference type="CDD" id="cd00167">
    <property type="entry name" value="SANT"/>
    <property type="match status" value="1"/>
</dbReference>
<dbReference type="InterPro" id="IPR036388">
    <property type="entry name" value="WH-like_DNA-bd_sf"/>
</dbReference>
<dbReference type="Gene3D" id="3.30.60.90">
    <property type="match status" value="1"/>
</dbReference>
<dbReference type="SMART" id="SM00291">
    <property type="entry name" value="ZnF_ZZ"/>
    <property type="match status" value="1"/>
</dbReference>
<dbReference type="GO" id="GO:0005634">
    <property type="term" value="C:nucleus"/>
    <property type="evidence" value="ECO:0007669"/>
    <property type="project" value="UniProtKB-SubCell"/>
</dbReference>
<dbReference type="GO" id="GO:0008270">
    <property type="term" value="F:zinc ion binding"/>
    <property type="evidence" value="ECO:0007669"/>
    <property type="project" value="UniProtKB-KW"/>
</dbReference>
<dbReference type="CDD" id="cd02335">
    <property type="entry name" value="ZZ_ADA2"/>
    <property type="match status" value="1"/>
</dbReference>